<evidence type="ECO:0000313" key="1">
    <source>
        <dbReference type="EMBL" id="KXJ88495.1"/>
    </source>
</evidence>
<proteinExistence type="predicted"/>
<reference evidence="2" key="1">
    <citation type="submission" date="2016-02" db="EMBL/GenBank/DDBJ databases">
        <title>Draft genome sequence of Microdochium bolleyi, a fungal endophyte of beachgrass.</title>
        <authorList>
            <consortium name="DOE Joint Genome Institute"/>
            <person name="David A.S."/>
            <person name="May G."/>
            <person name="Haridas S."/>
            <person name="Lim J."/>
            <person name="Wang M."/>
            <person name="Labutti K."/>
            <person name="Lipzen A."/>
            <person name="Barry K."/>
            <person name="Grigoriev I.V."/>
        </authorList>
    </citation>
    <scope>NUCLEOTIDE SEQUENCE [LARGE SCALE GENOMIC DNA]</scope>
    <source>
        <strain evidence="2">J235TASD1</strain>
    </source>
</reference>
<organism evidence="1 2">
    <name type="scientific">Microdochium bolleyi</name>
    <dbReference type="NCBI Taxonomy" id="196109"/>
    <lineage>
        <taxon>Eukaryota</taxon>
        <taxon>Fungi</taxon>
        <taxon>Dikarya</taxon>
        <taxon>Ascomycota</taxon>
        <taxon>Pezizomycotina</taxon>
        <taxon>Sordariomycetes</taxon>
        <taxon>Xylariomycetidae</taxon>
        <taxon>Xylariales</taxon>
        <taxon>Microdochiaceae</taxon>
        <taxon>Microdochium</taxon>
    </lineage>
</organism>
<dbReference type="Proteomes" id="UP000070501">
    <property type="component" value="Unassembled WGS sequence"/>
</dbReference>
<dbReference type="AlphaFoldDB" id="A0A136IUI0"/>
<evidence type="ECO:0000313" key="2">
    <source>
        <dbReference type="Proteomes" id="UP000070501"/>
    </source>
</evidence>
<dbReference type="InParanoid" id="A0A136IUI0"/>
<gene>
    <name evidence="1" type="ORF">Micbo1qcDRAFT_17543</name>
</gene>
<name>A0A136IUI0_9PEZI</name>
<accession>A0A136IUI0</accession>
<keyword evidence="2" id="KW-1185">Reference proteome</keyword>
<protein>
    <submittedName>
        <fullName evidence="1">Uncharacterized protein</fullName>
    </submittedName>
</protein>
<dbReference type="EMBL" id="KQ964258">
    <property type="protein sequence ID" value="KXJ88495.1"/>
    <property type="molecule type" value="Genomic_DNA"/>
</dbReference>
<sequence>MGYKCLMQKHTFLSGFSLSLFLCLSYCFCICRDCTSLVPSPEADPLPLFAPGVFAKPLQKSHLPVCWEFTGGGKGPTWKPGVFCIRCV</sequence>